<protein>
    <submittedName>
        <fullName evidence="1">Uncharacterized protein</fullName>
    </submittedName>
</protein>
<proteinExistence type="predicted"/>
<keyword evidence="2" id="KW-1185">Reference proteome</keyword>
<name>A0A7T8K7D7_CALRO</name>
<feature type="non-terminal residue" evidence="1">
    <location>
        <position position="51"/>
    </location>
</feature>
<gene>
    <name evidence="1" type="ORF">FKW44_009500</name>
</gene>
<feature type="non-terminal residue" evidence="1">
    <location>
        <position position="1"/>
    </location>
</feature>
<dbReference type="EMBL" id="CP045895">
    <property type="protein sequence ID" value="QQP48998.1"/>
    <property type="molecule type" value="Genomic_DNA"/>
</dbReference>
<sequence>TTDSSRQNTETWIDWSMPSDAFDTHERTGNILWYHSLFIEALRSCNDGSSN</sequence>
<organism evidence="1 2">
    <name type="scientific">Caligus rogercresseyi</name>
    <name type="common">Sea louse</name>
    <dbReference type="NCBI Taxonomy" id="217165"/>
    <lineage>
        <taxon>Eukaryota</taxon>
        <taxon>Metazoa</taxon>
        <taxon>Ecdysozoa</taxon>
        <taxon>Arthropoda</taxon>
        <taxon>Crustacea</taxon>
        <taxon>Multicrustacea</taxon>
        <taxon>Hexanauplia</taxon>
        <taxon>Copepoda</taxon>
        <taxon>Siphonostomatoida</taxon>
        <taxon>Caligidae</taxon>
        <taxon>Caligus</taxon>
    </lineage>
</organism>
<dbReference type="AlphaFoldDB" id="A0A7T8K7D7"/>
<dbReference type="Proteomes" id="UP000595437">
    <property type="component" value="Chromosome 6"/>
</dbReference>
<accession>A0A7T8K7D7</accession>
<reference evidence="2" key="1">
    <citation type="submission" date="2021-01" db="EMBL/GenBank/DDBJ databases">
        <title>Caligus Genome Assembly.</title>
        <authorList>
            <person name="Gallardo-Escarate C."/>
        </authorList>
    </citation>
    <scope>NUCLEOTIDE SEQUENCE [LARGE SCALE GENOMIC DNA]</scope>
</reference>
<evidence type="ECO:0000313" key="2">
    <source>
        <dbReference type="Proteomes" id="UP000595437"/>
    </source>
</evidence>
<evidence type="ECO:0000313" key="1">
    <source>
        <dbReference type="EMBL" id="QQP48998.1"/>
    </source>
</evidence>